<name>A0ACA9RJZ8_9GLOM</name>
<organism evidence="1 2">
    <name type="scientific">Racocetra persica</name>
    <dbReference type="NCBI Taxonomy" id="160502"/>
    <lineage>
        <taxon>Eukaryota</taxon>
        <taxon>Fungi</taxon>
        <taxon>Fungi incertae sedis</taxon>
        <taxon>Mucoromycota</taxon>
        <taxon>Glomeromycotina</taxon>
        <taxon>Glomeromycetes</taxon>
        <taxon>Diversisporales</taxon>
        <taxon>Gigasporaceae</taxon>
        <taxon>Racocetra</taxon>
    </lineage>
</organism>
<protein>
    <submittedName>
        <fullName evidence="1">21135_t:CDS:1</fullName>
    </submittedName>
</protein>
<comment type="caution">
    <text evidence="1">The sequence shown here is derived from an EMBL/GenBank/DDBJ whole genome shotgun (WGS) entry which is preliminary data.</text>
</comment>
<evidence type="ECO:0000313" key="1">
    <source>
        <dbReference type="EMBL" id="CAG8795008.1"/>
    </source>
</evidence>
<dbReference type="EMBL" id="CAJVQC010055106">
    <property type="protein sequence ID" value="CAG8795008.1"/>
    <property type="molecule type" value="Genomic_DNA"/>
</dbReference>
<accession>A0ACA9RJZ8</accession>
<reference evidence="1" key="1">
    <citation type="submission" date="2021-06" db="EMBL/GenBank/DDBJ databases">
        <authorList>
            <person name="Kallberg Y."/>
            <person name="Tangrot J."/>
            <person name="Rosling A."/>
        </authorList>
    </citation>
    <scope>NUCLEOTIDE SEQUENCE</scope>
    <source>
        <strain evidence="1">MA461A</strain>
    </source>
</reference>
<dbReference type="Proteomes" id="UP000789920">
    <property type="component" value="Unassembled WGS sequence"/>
</dbReference>
<feature type="non-terminal residue" evidence="1">
    <location>
        <position position="1"/>
    </location>
</feature>
<proteinExistence type="predicted"/>
<evidence type="ECO:0000313" key="2">
    <source>
        <dbReference type="Proteomes" id="UP000789920"/>
    </source>
</evidence>
<gene>
    <name evidence="1" type="ORF">RPERSI_LOCUS19879</name>
</gene>
<sequence length="68" mass="7929">CDIELEDFMNSFITKYVPRKKTYIFKKNVRIQDDESKTISSCSSSNDDFIAVEDLIVFAKKETPRKSD</sequence>
<keyword evidence="2" id="KW-1185">Reference proteome</keyword>